<dbReference type="EMBL" id="JAMFTQ010000009">
    <property type="protein sequence ID" value="MCP1388095.1"/>
    <property type="molecule type" value="Genomic_DNA"/>
</dbReference>
<dbReference type="RefSeq" id="WP_253578239.1">
    <property type="nucleotide sequence ID" value="NZ_JAMFTQ010000009.1"/>
</dbReference>
<sequence length="323" mass="34099">MNPAIKLALKGATGAYGLYRTLDDKKQREVYDALLGSLKDGKLEKVAKDAGIDDLEDLYETAREQAGDLTRDAHARLDRRRAAFAATAPDRKARQAALKAQIKSYENDKKGGAGKVIGGILAAAGTAAAAWAVWEYWLSDVIDEKTSKDSKKTTKKSTSVKFTAPAATRTETDKSGKSTLVYSTRTGDASGTTHGTAAGTGVKGSGVTAGTADAAAGRRVSNDPNNDMRPKAAMPGSAGPLGEEPADRDEHLLTSIDEQLTTLDTLEDNQRQATSPTHGDSARSDVLGDTGSGRRSDKVSDADTTFGASGRHELRKDQDDAKK</sequence>
<feature type="compositionally biased region" description="Basic and acidic residues" evidence="1">
    <location>
        <begin position="292"/>
        <end position="301"/>
    </location>
</feature>
<name>A0ABT1G284_9CORY</name>
<organism evidence="2 3">
    <name type="scientific">Corynebacterium stercoris</name>
    <dbReference type="NCBI Taxonomy" id="2943490"/>
    <lineage>
        <taxon>Bacteria</taxon>
        <taxon>Bacillati</taxon>
        <taxon>Actinomycetota</taxon>
        <taxon>Actinomycetes</taxon>
        <taxon>Mycobacteriales</taxon>
        <taxon>Corynebacteriaceae</taxon>
        <taxon>Corynebacterium</taxon>
    </lineage>
</organism>
<evidence type="ECO:0000313" key="3">
    <source>
        <dbReference type="Proteomes" id="UP001204000"/>
    </source>
</evidence>
<keyword evidence="3" id="KW-1185">Reference proteome</keyword>
<comment type="caution">
    <text evidence="2">The sequence shown here is derived from an EMBL/GenBank/DDBJ whole genome shotgun (WGS) entry which is preliminary data.</text>
</comment>
<feature type="region of interest" description="Disordered" evidence="1">
    <location>
        <begin position="264"/>
        <end position="323"/>
    </location>
</feature>
<gene>
    <name evidence="2" type="ORF">M5J20_07825</name>
</gene>
<evidence type="ECO:0000313" key="2">
    <source>
        <dbReference type="EMBL" id="MCP1388095.1"/>
    </source>
</evidence>
<reference evidence="2" key="1">
    <citation type="submission" date="2022-05" db="EMBL/GenBank/DDBJ databases">
        <title>Corynebacterium sp. TA-R-1 sp. nov., isolated from human feces.</title>
        <authorList>
            <person name="Shamsuzzaman M."/>
            <person name="Dahal R.H."/>
        </authorList>
    </citation>
    <scope>NUCLEOTIDE SEQUENCE</scope>
    <source>
        <strain evidence="2">TA-R-1</strain>
    </source>
</reference>
<feature type="compositionally biased region" description="Low complexity" evidence="1">
    <location>
        <begin position="208"/>
        <end position="219"/>
    </location>
</feature>
<accession>A0ABT1G284</accession>
<evidence type="ECO:0000256" key="1">
    <source>
        <dbReference type="SAM" id="MobiDB-lite"/>
    </source>
</evidence>
<proteinExistence type="predicted"/>
<feature type="region of interest" description="Disordered" evidence="1">
    <location>
        <begin position="145"/>
        <end position="248"/>
    </location>
</feature>
<feature type="compositionally biased region" description="Low complexity" evidence="1">
    <location>
        <begin position="186"/>
        <end position="200"/>
    </location>
</feature>
<feature type="compositionally biased region" description="Basic and acidic residues" evidence="1">
    <location>
        <begin position="310"/>
        <end position="323"/>
    </location>
</feature>
<dbReference type="Proteomes" id="UP001204000">
    <property type="component" value="Unassembled WGS sequence"/>
</dbReference>
<protein>
    <submittedName>
        <fullName evidence="2">Uncharacterized protein</fullName>
    </submittedName>
</protein>